<evidence type="ECO:0000256" key="3">
    <source>
        <dbReference type="ARBA" id="ARBA00022741"/>
    </source>
</evidence>
<reference evidence="8" key="1">
    <citation type="submission" date="2021-06" db="EMBL/GenBank/DDBJ databases">
        <authorList>
            <person name="Kallberg Y."/>
            <person name="Tangrot J."/>
            <person name="Rosling A."/>
        </authorList>
    </citation>
    <scope>NUCLEOTIDE SEQUENCE</scope>
    <source>
        <strain evidence="8">UK204</strain>
    </source>
</reference>
<organism evidence="8 9">
    <name type="scientific">Funneliformis caledonium</name>
    <dbReference type="NCBI Taxonomy" id="1117310"/>
    <lineage>
        <taxon>Eukaryota</taxon>
        <taxon>Fungi</taxon>
        <taxon>Fungi incertae sedis</taxon>
        <taxon>Mucoromycota</taxon>
        <taxon>Glomeromycotina</taxon>
        <taxon>Glomeromycetes</taxon>
        <taxon>Glomerales</taxon>
        <taxon>Glomeraceae</taxon>
        <taxon>Funneliformis</taxon>
    </lineage>
</organism>
<dbReference type="GO" id="GO:0005829">
    <property type="term" value="C:cytosol"/>
    <property type="evidence" value="ECO:0007669"/>
    <property type="project" value="TreeGrafter"/>
</dbReference>
<dbReference type="SUPFAM" id="SSF52540">
    <property type="entry name" value="P-loop containing nucleoside triphosphate hydrolases"/>
    <property type="match status" value="1"/>
</dbReference>
<evidence type="ECO:0000313" key="9">
    <source>
        <dbReference type="Proteomes" id="UP000789570"/>
    </source>
</evidence>
<dbReference type="PANTHER" id="PTHR45709:SF2">
    <property type="entry name" value="LARGE SUBUNIT GTPASE 1 HOMOLOG"/>
    <property type="match status" value="1"/>
</dbReference>
<dbReference type="OrthoDB" id="61815at2759"/>
<dbReference type="PROSITE" id="PS51721">
    <property type="entry name" value="G_CP"/>
    <property type="match status" value="1"/>
</dbReference>
<dbReference type="Pfam" id="PF01926">
    <property type="entry name" value="MMR_HSR1"/>
    <property type="match status" value="1"/>
</dbReference>
<keyword evidence="9" id="KW-1185">Reference proteome</keyword>
<feature type="compositionally biased region" description="Basic residues" evidence="6">
    <location>
        <begin position="623"/>
        <end position="635"/>
    </location>
</feature>
<evidence type="ECO:0000256" key="5">
    <source>
        <dbReference type="ARBA" id="ARBA00023134"/>
    </source>
</evidence>
<dbReference type="Gene3D" id="3.40.50.300">
    <property type="entry name" value="P-loop containing nucleotide triphosphate hydrolases"/>
    <property type="match status" value="1"/>
</dbReference>
<proteinExistence type="predicted"/>
<keyword evidence="5" id="KW-0342">GTP-binding</keyword>
<dbReference type="InterPro" id="IPR027417">
    <property type="entry name" value="P-loop_NTPase"/>
</dbReference>
<evidence type="ECO:0000256" key="2">
    <source>
        <dbReference type="ARBA" id="ARBA00022490"/>
    </source>
</evidence>
<accession>A0A9N8YY52</accession>
<evidence type="ECO:0000256" key="6">
    <source>
        <dbReference type="SAM" id="MobiDB-lite"/>
    </source>
</evidence>
<evidence type="ECO:0000259" key="7">
    <source>
        <dbReference type="PROSITE" id="PS51721"/>
    </source>
</evidence>
<feature type="domain" description="CP-type G" evidence="7">
    <location>
        <begin position="162"/>
        <end position="405"/>
    </location>
</feature>
<name>A0A9N8YY52_9GLOM</name>
<dbReference type="EMBL" id="CAJVPQ010000229">
    <property type="protein sequence ID" value="CAG8460163.1"/>
    <property type="molecule type" value="Genomic_DNA"/>
</dbReference>
<dbReference type="Gene3D" id="1.10.1580.10">
    <property type="match status" value="1"/>
</dbReference>
<keyword evidence="3" id="KW-0547">Nucleotide-binding</keyword>
<keyword evidence="4" id="KW-0378">Hydrolase</keyword>
<dbReference type="Proteomes" id="UP000789570">
    <property type="component" value="Unassembled WGS sequence"/>
</dbReference>
<dbReference type="InterPro" id="IPR023179">
    <property type="entry name" value="GTP-bd_ortho_bundle_sf"/>
</dbReference>
<evidence type="ECO:0000313" key="8">
    <source>
        <dbReference type="EMBL" id="CAG8460163.1"/>
    </source>
</evidence>
<evidence type="ECO:0000256" key="1">
    <source>
        <dbReference type="ARBA" id="ARBA00004496"/>
    </source>
</evidence>
<dbReference type="InterPro" id="IPR006073">
    <property type="entry name" value="GTP-bd"/>
</dbReference>
<dbReference type="InterPro" id="IPR030378">
    <property type="entry name" value="G_CP_dom"/>
</dbReference>
<gene>
    <name evidence="8" type="ORF">FCALED_LOCUS1703</name>
</gene>
<sequence length="644" mass="72195">MRPKSKKDTGLGKAIIKDRFKGNTRPRDGDTFLHTTDLDDGASWTKLQSITQQRDLDEFLSTAQLAGTQFTAERLNIKVITNTYHNPFLLSFEKEKEVLARQEANKEKLVIPRRPNWDQTTTPSQLELNERDAFLRWRRNLAFLQEQDEFLLTPFERNLEVWRQLWRVIERSDLVVQIVDARNPLFFRSTDLEKYVKEVDKNKKNLLLINKADLLTANQRQLWSDYLDSQGIRYIFFSAVLAQENLEKELLEVSADNVPEFKDGSDNEKENVETSPNDNIFKVMPEFRDNEDAKDDAIEHSKAASLEDRYSKHIDNEKVCIRTTKDLVSLLVAEAADVEDQTEPDKKLTIGLVGYPNVGKSSTINALLGEKRVSVSSTPGKTKHFQTIHLTPSLVLCDCPGLVFPNFATTNADMVCNGVLPIDQLREHTGPAALVAQRIPKSVLEAIYGIKIRIKATEEGGNNIPTAEELLVAFATARGFTKSGHGNPDESRAARYILKDYVNGKLPFCHPPPTGISSEKFNSELHNVELYIKNKKKITSIITQDGDDISSSIANQINIGTQSKALDQSFFGDPAPSPKVKGKFAGEFSRVKLYPIHSTLNDEGKPIGRGGATSLAGVIAQSGKKHHKKGRKNVKNHGANGYDI</sequence>
<dbReference type="InterPro" id="IPR043358">
    <property type="entry name" value="GNL1-like"/>
</dbReference>
<comment type="caution">
    <text evidence="8">The sequence shown here is derived from an EMBL/GenBank/DDBJ whole genome shotgun (WGS) entry which is preliminary data.</text>
</comment>
<feature type="region of interest" description="Disordered" evidence="6">
    <location>
        <begin position="622"/>
        <end position="644"/>
    </location>
</feature>
<dbReference type="CDD" id="cd01857">
    <property type="entry name" value="HSR1_MMR1"/>
    <property type="match status" value="1"/>
</dbReference>
<dbReference type="GO" id="GO:0003924">
    <property type="term" value="F:GTPase activity"/>
    <property type="evidence" value="ECO:0007669"/>
    <property type="project" value="InterPro"/>
</dbReference>
<dbReference type="AlphaFoldDB" id="A0A9N8YY52"/>
<protein>
    <submittedName>
        <fullName evidence="8">14756_t:CDS:1</fullName>
    </submittedName>
</protein>
<comment type="subcellular location">
    <subcellularLocation>
        <location evidence="1">Cytoplasm</location>
    </subcellularLocation>
</comment>
<dbReference type="GO" id="GO:0000054">
    <property type="term" value="P:ribosomal subunit export from nucleus"/>
    <property type="evidence" value="ECO:0007669"/>
    <property type="project" value="TreeGrafter"/>
</dbReference>
<evidence type="ECO:0000256" key="4">
    <source>
        <dbReference type="ARBA" id="ARBA00022801"/>
    </source>
</evidence>
<keyword evidence="2" id="KW-0963">Cytoplasm</keyword>
<dbReference type="GO" id="GO:0005525">
    <property type="term" value="F:GTP binding"/>
    <property type="evidence" value="ECO:0007669"/>
    <property type="project" value="UniProtKB-KW"/>
</dbReference>
<dbReference type="PANTHER" id="PTHR45709">
    <property type="entry name" value="LARGE SUBUNIT GTPASE 1 HOMOLOG-RELATED"/>
    <property type="match status" value="1"/>
</dbReference>